<organism evidence="6 7">
    <name type="scientific">Sphingorhabdus lutea</name>
    <dbReference type="NCBI Taxonomy" id="1913578"/>
    <lineage>
        <taxon>Bacteria</taxon>
        <taxon>Pseudomonadati</taxon>
        <taxon>Pseudomonadota</taxon>
        <taxon>Alphaproteobacteria</taxon>
        <taxon>Sphingomonadales</taxon>
        <taxon>Sphingomonadaceae</taxon>
        <taxon>Sphingorhabdus</taxon>
    </lineage>
</organism>
<dbReference type="Pfam" id="PF04828">
    <property type="entry name" value="GFA"/>
    <property type="match status" value="1"/>
</dbReference>
<comment type="similarity">
    <text evidence="1">Belongs to the Gfa family.</text>
</comment>
<sequence length="126" mass="14081">MTKKGSCNCGKISFEVRGALGTPDACHCSQCRKQSGHYWVSTDIEIANVTIKGERHLNWYAASPKVRRGFCKICGSFLFWHPNGRSSIAIAMGAFDMPTNIKLAHHIFVREKGDYYDIADGLPQEE</sequence>
<evidence type="ECO:0000313" key="6">
    <source>
        <dbReference type="EMBL" id="APG63843.1"/>
    </source>
</evidence>
<dbReference type="InterPro" id="IPR006913">
    <property type="entry name" value="CENP-V/GFA"/>
</dbReference>
<dbReference type="InterPro" id="IPR011057">
    <property type="entry name" value="Mss4-like_sf"/>
</dbReference>
<evidence type="ECO:0000259" key="5">
    <source>
        <dbReference type="PROSITE" id="PS51891"/>
    </source>
</evidence>
<evidence type="ECO:0000313" key="7">
    <source>
        <dbReference type="Proteomes" id="UP000242561"/>
    </source>
</evidence>
<reference evidence="6 7" key="1">
    <citation type="submission" date="2016-11" db="EMBL/GenBank/DDBJ databases">
        <title>Sphingorhabdus sp. LPB0140, isolated from marine environment.</title>
        <authorList>
            <person name="Kim E."/>
            <person name="Yi H."/>
        </authorList>
    </citation>
    <scope>NUCLEOTIDE SEQUENCE [LARGE SCALE GENOMIC DNA]</scope>
    <source>
        <strain evidence="6 7">LPB0140</strain>
    </source>
</reference>
<evidence type="ECO:0000256" key="1">
    <source>
        <dbReference type="ARBA" id="ARBA00005495"/>
    </source>
</evidence>
<dbReference type="Gene3D" id="3.90.1590.10">
    <property type="entry name" value="glutathione-dependent formaldehyde- activating enzyme (gfa)"/>
    <property type="match status" value="1"/>
</dbReference>
<dbReference type="EMBL" id="CP018154">
    <property type="protein sequence ID" value="APG63843.1"/>
    <property type="molecule type" value="Genomic_DNA"/>
</dbReference>
<protein>
    <submittedName>
        <fullName evidence="6">Aldehyde-activating protein</fullName>
    </submittedName>
</protein>
<keyword evidence="7" id="KW-1185">Reference proteome</keyword>
<dbReference type="PANTHER" id="PTHR33337:SF40">
    <property type="entry name" value="CENP-V_GFA DOMAIN-CONTAINING PROTEIN-RELATED"/>
    <property type="match status" value="1"/>
</dbReference>
<accession>A0A1L3JFK7</accession>
<dbReference type="OrthoDB" id="7186766at2"/>
<dbReference type="GO" id="GO:0016846">
    <property type="term" value="F:carbon-sulfur lyase activity"/>
    <property type="evidence" value="ECO:0007669"/>
    <property type="project" value="InterPro"/>
</dbReference>
<dbReference type="KEGG" id="sphl:LPB140_11935"/>
<dbReference type="STRING" id="1913578.LPB140_11935"/>
<dbReference type="PANTHER" id="PTHR33337">
    <property type="entry name" value="GFA DOMAIN-CONTAINING PROTEIN"/>
    <property type="match status" value="1"/>
</dbReference>
<dbReference type="SUPFAM" id="SSF51316">
    <property type="entry name" value="Mss4-like"/>
    <property type="match status" value="1"/>
</dbReference>
<keyword evidence="3" id="KW-0862">Zinc</keyword>
<dbReference type="Proteomes" id="UP000242561">
    <property type="component" value="Chromosome"/>
</dbReference>
<gene>
    <name evidence="6" type="ORF">LPB140_11935</name>
</gene>
<keyword evidence="2" id="KW-0479">Metal-binding</keyword>
<dbReference type="PROSITE" id="PS51891">
    <property type="entry name" value="CENP_V_GFA"/>
    <property type="match status" value="1"/>
</dbReference>
<proteinExistence type="inferred from homology"/>
<evidence type="ECO:0000256" key="4">
    <source>
        <dbReference type="ARBA" id="ARBA00023239"/>
    </source>
</evidence>
<dbReference type="AlphaFoldDB" id="A0A1L3JFK7"/>
<evidence type="ECO:0000256" key="2">
    <source>
        <dbReference type="ARBA" id="ARBA00022723"/>
    </source>
</evidence>
<evidence type="ECO:0000256" key="3">
    <source>
        <dbReference type="ARBA" id="ARBA00022833"/>
    </source>
</evidence>
<feature type="domain" description="CENP-V/GFA" evidence="5">
    <location>
        <begin position="3"/>
        <end position="117"/>
    </location>
</feature>
<name>A0A1L3JFK7_9SPHN</name>
<dbReference type="GO" id="GO:0046872">
    <property type="term" value="F:metal ion binding"/>
    <property type="evidence" value="ECO:0007669"/>
    <property type="project" value="UniProtKB-KW"/>
</dbReference>
<keyword evidence="4" id="KW-0456">Lyase</keyword>